<dbReference type="Pfam" id="PF02826">
    <property type="entry name" value="2-Hacid_dh_C"/>
    <property type="match status" value="1"/>
</dbReference>
<proteinExistence type="predicted"/>
<evidence type="ECO:0000259" key="3">
    <source>
        <dbReference type="Pfam" id="PF02826"/>
    </source>
</evidence>
<dbReference type="SUPFAM" id="SSF52283">
    <property type="entry name" value="Formate/glycerate dehydrogenase catalytic domain-like"/>
    <property type="match status" value="1"/>
</dbReference>
<dbReference type="GO" id="GO:0016616">
    <property type="term" value="F:oxidoreductase activity, acting on the CH-OH group of donors, NAD or NADP as acceptor"/>
    <property type="evidence" value="ECO:0007669"/>
    <property type="project" value="InterPro"/>
</dbReference>
<dbReference type="EMBL" id="CP018180">
    <property type="protein sequence ID" value="AUJ32071.1"/>
    <property type="molecule type" value="Genomic_DNA"/>
</dbReference>
<sequence length="310" mass="35362">MKALLLVKPKPEELQRLDQQFPSVSFSTDTKIAGEAEIVLGWDKTLAQQFLKGHHLKWVQAKSAGIDYFPLEKFRERKILLTNASGLHSRYIAETVTGYILMENRGFRESFKRPQTWLTPEVLEAREQAALILGTGKIGREIARYCRFLGMQVIGVNRHGMDSHLVDVFDDVISIKNFQTAGYQTKINYLISTLPGTPETKHFLNAKVFRKIAPGYTFINVGRGNTLVEDDLLELVDESWIRSAYLDVFEHEPLETVSRLWHHDKIVITPHIAGQIPHFRAALYPLFATNLDNYLTGKPMHNLVDLQAGY</sequence>
<keyword evidence="1" id="KW-0560">Oxidoreductase</keyword>
<reference evidence="4 5" key="1">
    <citation type="submission" date="2016-11" db="EMBL/GenBank/DDBJ databases">
        <title>Interaction between Lactobacillus species and yeast in water kefir.</title>
        <authorList>
            <person name="Behr J."/>
            <person name="Xu D."/>
            <person name="Vogel R.F."/>
        </authorList>
    </citation>
    <scope>NUCLEOTIDE SEQUENCE [LARGE SCALE GENOMIC DNA]</scope>
    <source>
        <strain evidence="4 5">TMW 1.1827</strain>
    </source>
</reference>
<dbReference type="InterPro" id="IPR006140">
    <property type="entry name" value="D-isomer_DH_NAD-bd"/>
</dbReference>
<keyword evidence="2" id="KW-0520">NAD</keyword>
<evidence type="ECO:0000313" key="4">
    <source>
        <dbReference type="EMBL" id="AUJ32071.1"/>
    </source>
</evidence>
<accession>A0A3Q8CM66</accession>
<gene>
    <name evidence="4" type="ORF">BSQ50_05585</name>
</gene>
<keyword evidence="5" id="KW-1185">Reference proteome</keyword>
<protein>
    <submittedName>
        <fullName evidence="4">Phosphoglycerate dehydrogenase</fullName>
    </submittedName>
</protein>
<dbReference type="AlphaFoldDB" id="A0A3Q8CM66"/>
<dbReference type="Proteomes" id="UP000324497">
    <property type="component" value="Chromosome"/>
</dbReference>
<dbReference type="SUPFAM" id="SSF51735">
    <property type="entry name" value="NAD(P)-binding Rossmann-fold domains"/>
    <property type="match status" value="1"/>
</dbReference>
<evidence type="ECO:0000256" key="1">
    <source>
        <dbReference type="ARBA" id="ARBA00023002"/>
    </source>
</evidence>
<dbReference type="GeneID" id="78521587"/>
<name>A0A3Q8CM66_9LACO</name>
<dbReference type="InterPro" id="IPR036291">
    <property type="entry name" value="NAD(P)-bd_dom_sf"/>
</dbReference>
<feature type="domain" description="D-isomer specific 2-hydroxyacid dehydrogenase NAD-binding" evidence="3">
    <location>
        <begin position="115"/>
        <end position="273"/>
    </location>
</feature>
<evidence type="ECO:0000256" key="2">
    <source>
        <dbReference type="ARBA" id="ARBA00023027"/>
    </source>
</evidence>
<dbReference type="Gene3D" id="3.40.50.720">
    <property type="entry name" value="NAD(P)-binding Rossmann-like Domain"/>
    <property type="match status" value="2"/>
</dbReference>
<dbReference type="RefSeq" id="WP_057886092.1">
    <property type="nucleotide sequence ID" value="NZ_CP018180.1"/>
</dbReference>
<dbReference type="PANTHER" id="PTHR43333">
    <property type="entry name" value="2-HACID_DH_C DOMAIN-CONTAINING PROTEIN"/>
    <property type="match status" value="1"/>
</dbReference>
<organism evidence="4 5">
    <name type="scientific">Liquorilactobacillus nagelii</name>
    <dbReference type="NCBI Taxonomy" id="82688"/>
    <lineage>
        <taxon>Bacteria</taxon>
        <taxon>Bacillati</taxon>
        <taxon>Bacillota</taxon>
        <taxon>Bacilli</taxon>
        <taxon>Lactobacillales</taxon>
        <taxon>Lactobacillaceae</taxon>
        <taxon>Liquorilactobacillus</taxon>
    </lineage>
</organism>
<evidence type="ECO:0000313" key="5">
    <source>
        <dbReference type="Proteomes" id="UP000324497"/>
    </source>
</evidence>
<dbReference type="GO" id="GO:0051287">
    <property type="term" value="F:NAD binding"/>
    <property type="evidence" value="ECO:0007669"/>
    <property type="project" value="InterPro"/>
</dbReference>
<dbReference type="PANTHER" id="PTHR43333:SF1">
    <property type="entry name" value="D-ISOMER SPECIFIC 2-HYDROXYACID DEHYDROGENASE NAD-BINDING DOMAIN-CONTAINING PROTEIN"/>
    <property type="match status" value="1"/>
</dbReference>
<dbReference type="KEGG" id="lng:BSQ50_05585"/>